<dbReference type="InterPro" id="IPR009057">
    <property type="entry name" value="Homeodomain-like_sf"/>
</dbReference>
<dbReference type="SUPFAM" id="SSF51215">
    <property type="entry name" value="Regulatory protein AraC"/>
    <property type="match status" value="1"/>
</dbReference>
<keyword evidence="3" id="KW-0804">Transcription</keyword>
<dbReference type="EMBL" id="JBBMFS010000011">
    <property type="protein sequence ID" value="MEQ2555705.1"/>
    <property type="molecule type" value="Genomic_DNA"/>
</dbReference>
<evidence type="ECO:0000256" key="3">
    <source>
        <dbReference type="ARBA" id="ARBA00023163"/>
    </source>
</evidence>
<evidence type="ECO:0000313" key="6">
    <source>
        <dbReference type="Proteomes" id="UP001546774"/>
    </source>
</evidence>
<feature type="domain" description="HTH araC/xylS-type" evidence="4">
    <location>
        <begin position="174"/>
        <end position="272"/>
    </location>
</feature>
<dbReference type="InterPro" id="IPR037923">
    <property type="entry name" value="HTH-like"/>
</dbReference>
<dbReference type="Pfam" id="PF02311">
    <property type="entry name" value="AraC_binding"/>
    <property type="match status" value="1"/>
</dbReference>
<evidence type="ECO:0000256" key="1">
    <source>
        <dbReference type="ARBA" id="ARBA00023015"/>
    </source>
</evidence>
<gene>
    <name evidence="5" type="ORF">WMO37_11940</name>
</gene>
<evidence type="ECO:0000313" key="5">
    <source>
        <dbReference type="EMBL" id="MEQ2555705.1"/>
    </source>
</evidence>
<reference evidence="5" key="1">
    <citation type="submission" date="2024-03" db="EMBL/GenBank/DDBJ databases">
        <title>Human intestinal bacterial collection.</title>
        <authorList>
            <person name="Pauvert C."/>
            <person name="Hitch T.C.A."/>
            <person name="Clavel T."/>
        </authorList>
    </citation>
    <scope>NUCLEOTIDE SEQUENCE [LARGE SCALE GENOMIC DNA]</scope>
    <source>
        <strain evidence="5">CLA-AA-H89B</strain>
    </source>
</reference>
<evidence type="ECO:0000259" key="4">
    <source>
        <dbReference type="PROSITE" id="PS01124"/>
    </source>
</evidence>
<dbReference type="SMART" id="SM00342">
    <property type="entry name" value="HTH_ARAC"/>
    <property type="match status" value="1"/>
</dbReference>
<dbReference type="InterPro" id="IPR014710">
    <property type="entry name" value="RmlC-like_jellyroll"/>
</dbReference>
<keyword evidence="2" id="KW-0238">DNA-binding</keyword>
<protein>
    <submittedName>
        <fullName evidence="5">AraC family transcriptional regulator</fullName>
    </submittedName>
</protein>
<organism evidence="5 6">
    <name type="scientific">Lachnospira intestinalis</name>
    <dbReference type="NCBI Taxonomy" id="3133158"/>
    <lineage>
        <taxon>Bacteria</taxon>
        <taxon>Bacillati</taxon>
        <taxon>Bacillota</taxon>
        <taxon>Clostridia</taxon>
        <taxon>Lachnospirales</taxon>
        <taxon>Lachnospiraceae</taxon>
        <taxon>Lachnospira</taxon>
    </lineage>
</organism>
<keyword evidence="6" id="KW-1185">Reference proteome</keyword>
<dbReference type="PROSITE" id="PS01124">
    <property type="entry name" value="HTH_ARAC_FAMILY_2"/>
    <property type="match status" value="1"/>
</dbReference>
<dbReference type="PRINTS" id="PR00032">
    <property type="entry name" value="HTHARAC"/>
</dbReference>
<dbReference type="InterPro" id="IPR020449">
    <property type="entry name" value="Tscrpt_reg_AraC-type_HTH"/>
</dbReference>
<keyword evidence="1" id="KW-0805">Transcription regulation</keyword>
<dbReference type="Proteomes" id="UP001546774">
    <property type="component" value="Unassembled WGS sequence"/>
</dbReference>
<dbReference type="SUPFAM" id="SSF46689">
    <property type="entry name" value="Homeodomain-like"/>
    <property type="match status" value="2"/>
</dbReference>
<name>A0ABV1H7L7_9FIRM</name>
<dbReference type="Pfam" id="PF12833">
    <property type="entry name" value="HTH_18"/>
    <property type="match status" value="1"/>
</dbReference>
<sequence length="279" mass="31929">MAVTSRFEISKKTHQASYHMHSAHAHSYYEMFYLISGGCDLFIKNNVYHLTPGNITFIPADTLHRTSYSDAALHECVSIEFTQSYLSELVAEFGTVWLQSHLFSKIFYLPEDCRSDINAMLSLILAEHQSSDIFSNCMLKMYFQTLVVRILRYINDASILIVNNNTRATDEALQIAVDYINEHFKNNITLDDMAELLHLNPSYFSKKFKSANGLGFKEYLNNVRINHSEKLLLETGMSITEIAFECGYDNSNYYGDAFKKVNGVSPSTFRKLKGNIVDR</sequence>
<dbReference type="InterPro" id="IPR018060">
    <property type="entry name" value="HTH_AraC"/>
</dbReference>
<evidence type="ECO:0000256" key="2">
    <source>
        <dbReference type="ARBA" id="ARBA00023125"/>
    </source>
</evidence>
<accession>A0ABV1H7L7</accession>
<proteinExistence type="predicted"/>
<dbReference type="PROSITE" id="PS00041">
    <property type="entry name" value="HTH_ARAC_FAMILY_1"/>
    <property type="match status" value="1"/>
</dbReference>
<dbReference type="PANTHER" id="PTHR43280">
    <property type="entry name" value="ARAC-FAMILY TRANSCRIPTIONAL REGULATOR"/>
    <property type="match status" value="1"/>
</dbReference>
<dbReference type="InterPro" id="IPR003313">
    <property type="entry name" value="AraC-bd"/>
</dbReference>
<dbReference type="Gene3D" id="2.60.120.10">
    <property type="entry name" value="Jelly Rolls"/>
    <property type="match status" value="1"/>
</dbReference>
<dbReference type="Gene3D" id="1.10.10.60">
    <property type="entry name" value="Homeodomain-like"/>
    <property type="match status" value="2"/>
</dbReference>
<comment type="caution">
    <text evidence="5">The sequence shown here is derived from an EMBL/GenBank/DDBJ whole genome shotgun (WGS) entry which is preliminary data.</text>
</comment>
<dbReference type="InterPro" id="IPR018062">
    <property type="entry name" value="HTH_AraC-typ_CS"/>
</dbReference>
<dbReference type="PANTHER" id="PTHR43280:SF28">
    <property type="entry name" value="HTH-TYPE TRANSCRIPTIONAL ACTIVATOR RHAS"/>
    <property type="match status" value="1"/>
</dbReference>